<evidence type="ECO:0000256" key="7">
    <source>
        <dbReference type="ARBA" id="ARBA00023002"/>
    </source>
</evidence>
<keyword evidence="4 11" id="KW-0332">GMP biosynthesis</keyword>
<dbReference type="RefSeq" id="WP_222988436.1">
    <property type="nucleotide sequence ID" value="NZ_JAINVV010000002.1"/>
</dbReference>
<feature type="binding site" evidence="11">
    <location>
        <position position="245"/>
    </location>
    <ligand>
        <name>NAD(+)</name>
        <dbReference type="ChEBI" id="CHEBI:57540"/>
    </ligand>
</feature>
<evidence type="ECO:0000256" key="9">
    <source>
        <dbReference type="ARBA" id="ARBA00023122"/>
    </source>
</evidence>
<evidence type="ECO:0000256" key="3">
    <source>
        <dbReference type="ARBA" id="ARBA00022723"/>
    </source>
</evidence>
<dbReference type="Proteomes" id="UP000706039">
    <property type="component" value="Unassembled WGS sequence"/>
</dbReference>
<dbReference type="EMBL" id="JAINVV010000002">
    <property type="protein sequence ID" value="MBY8821318.1"/>
    <property type="molecule type" value="Genomic_DNA"/>
</dbReference>
<dbReference type="CDD" id="cd00381">
    <property type="entry name" value="IMPDH"/>
    <property type="match status" value="1"/>
</dbReference>
<dbReference type="EC" id="1.1.1.205" evidence="11 14"/>
<dbReference type="Pfam" id="PF00571">
    <property type="entry name" value="CBS"/>
    <property type="match status" value="2"/>
</dbReference>
<dbReference type="InterPro" id="IPR000644">
    <property type="entry name" value="CBS_dom"/>
</dbReference>
<comment type="catalytic activity">
    <reaction evidence="10 11 14">
        <text>IMP + NAD(+) + H2O = XMP + NADH + H(+)</text>
        <dbReference type="Rhea" id="RHEA:11708"/>
        <dbReference type="ChEBI" id="CHEBI:15377"/>
        <dbReference type="ChEBI" id="CHEBI:15378"/>
        <dbReference type="ChEBI" id="CHEBI:57464"/>
        <dbReference type="ChEBI" id="CHEBI:57540"/>
        <dbReference type="ChEBI" id="CHEBI:57945"/>
        <dbReference type="ChEBI" id="CHEBI:58053"/>
        <dbReference type="EC" id="1.1.1.205"/>
    </reaction>
</comment>
<comment type="function">
    <text evidence="11">Catalyzes the conversion of inosine 5'-phosphate (IMP) to xanthosine 5'-phosphate (XMP), the first committed and rate-limiting step in the de novo synthesis of guanine nucleotides, and therefore plays an important role in the regulation of cell growth.</text>
</comment>
<comment type="activity regulation">
    <text evidence="11">Mycophenolic acid (MPA) is a non-competitive inhibitor that prevents formation of the closed enzyme conformation by binding to the same site as the amobile flap. In contrast, mizoribine monophosphate (MZP) is a competitive inhibitor that induces the closed conformation. MPA is a potent inhibitor of mammalian IMPDHs but a poor inhibitor of the bacterial enzymes. MZP is a more potent inhibitor of bacterial IMPDH.</text>
</comment>
<dbReference type="InterPro" id="IPR013785">
    <property type="entry name" value="Aldolase_TIM"/>
</dbReference>
<feature type="binding site" evidence="11">
    <location>
        <begin position="358"/>
        <end position="359"/>
    </location>
    <ligand>
        <name>IMP</name>
        <dbReference type="ChEBI" id="CHEBI:58053"/>
    </ligand>
</feature>
<name>A0ABS7PJ51_9SPHN</name>
<evidence type="ECO:0000256" key="6">
    <source>
        <dbReference type="ARBA" id="ARBA00022958"/>
    </source>
</evidence>
<evidence type="ECO:0000256" key="10">
    <source>
        <dbReference type="ARBA" id="ARBA00048028"/>
    </source>
</evidence>
<evidence type="ECO:0000256" key="2">
    <source>
        <dbReference type="ARBA" id="ARBA00005502"/>
    </source>
</evidence>
<dbReference type="PANTHER" id="PTHR11911:SF111">
    <property type="entry name" value="INOSINE-5'-MONOPHOSPHATE DEHYDROGENASE"/>
    <property type="match status" value="1"/>
</dbReference>
<feature type="binding site" evidence="11">
    <location>
        <position position="468"/>
    </location>
    <ligand>
        <name>K(+)</name>
        <dbReference type="ChEBI" id="CHEBI:29103"/>
        <note>ligand shared between two tetrameric partners</note>
    </ligand>
</feature>
<keyword evidence="8 11" id="KW-0520">NAD</keyword>
<keyword evidence="6 11" id="KW-0630">Potassium</keyword>
<comment type="subunit">
    <text evidence="11">Homotetramer.</text>
</comment>
<feature type="domain" description="CBS" evidence="15">
    <location>
        <begin position="91"/>
        <end position="149"/>
    </location>
</feature>
<evidence type="ECO:0000256" key="4">
    <source>
        <dbReference type="ARBA" id="ARBA00022749"/>
    </source>
</evidence>
<keyword evidence="17" id="KW-1185">Reference proteome</keyword>
<keyword evidence="9 12" id="KW-0129">CBS domain</keyword>
<feature type="binding site" description="in other chain" evidence="11">
    <location>
        <position position="299"/>
    </location>
    <ligand>
        <name>K(+)</name>
        <dbReference type="ChEBI" id="CHEBI:29103"/>
        <note>ligand shared between two tetrameric partners</note>
    </ligand>
</feature>
<dbReference type="Gene3D" id="3.20.20.70">
    <property type="entry name" value="Aldolase class I"/>
    <property type="match status" value="1"/>
</dbReference>
<keyword evidence="5 11" id="KW-0658">Purine biosynthesis</keyword>
<comment type="caution">
    <text evidence="11">Lacks conserved residue(s) required for the propagation of feature annotation.</text>
</comment>
<feature type="active site" description="Thioimidate intermediate" evidence="11">
    <location>
        <position position="302"/>
    </location>
</feature>
<evidence type="ECO:0000256" key="1">
    <source>
        <dbReference type="ARBA" id="ARBA00001958"/>
    </source>
</evidence>
<evidence type="ECO:0000259" key="15">
    <source>
        <dbReference type="PROSITE" id="PS51371"/>
    </source>
</evidence>
<dbReference type="InterPro" id="IPR005990">
    <property type="entry name" value="IMP_DH"/>
</dbReference>
<feature type="domain" description="CBS" evidence="15">
    <location>
        <begin position="151"/>
        <end position="208"/>
    </location>
</feature>
<evidence type="ECO:0000256" key="11">
    <source>
        <dbReference type="HAMAP-Rule" id="MF_01964"/>
    </source>
</evidence>
<keyword evidence="7 11" id="KW-0560">Oxidoreductase</keyword>
<dbReference type="SMART" id="SM01240">
    <property type="entry name" value="IMPDH"/>
    <property type="match status" value="1"/>
</dbReference>
<feature type="binding site" evidence="11">
    <location>
        <position position="469"/>
    </location>
    <ligand>
        <name>K(+)</name>
        <dbReference type="ChEBI" id="CHEBI:29103"/>
        <note>ligand shared between two tetrameric partners</note>
    </ligand>
</feature>
<dbReference type="PROSITE" id="PS51371">
    <property type="entry name" value="CBS"/>
    <property type="match status" value="2"/>
</dbReference>
<comment type="caution">
    <text evidence="16">The sequence shown here is derived from an EMBL/GenBank/DDBJ whole genome shotgun (WGS) entry which is preliminary data.</text>
</comment>
<feature type="binding site" description="in other chain" evidence="11">
    <location>
        <position position="297"/>
    </location>
    <ligand>
        <name>K(+)</name>
        <dbReference type="ChEBI" id="CHEBI:29103"/>
        <note>ligand shared between two tetrameric partners</note>
    </ligand>
</feature>
<dbReference type="GO" id="GO:0003938">
    <property type="term" value="F:IMP dehydrogenase activity"/>
    <property type="evidence" value="ECO:0007669"/>
    <property type="project" value="UniProtKB-EC"/>
</dbReference>
<dbReference type="PIRSF" id="PIRSF000130">
    <property type="entry name" value="IMPDH"/>
    <property type="match status" value="1"/>
</dbReference>
<protein>
    <recommendedName>
        <fullName evidence="11 14">Inosine-5'-monophosphate dehydrogenase</fullName>
        <shortName evidence="11">IMP dehydrogenase</shortName>
        <shortName evidence="11">IMPD</shortName>
        <shortName evidence="11">IMPDH</shortName>
        <ecNumber evidence="11 14">1.1.1.205</ecNumber>
    </recommendedName>
</protein>
<gene>
    <name evidence="11 16" type="primary">guaB</name>
    <name evidence="16" type="ORF">K7G82_03385</name>
</gene>
<feature type="binding site" evidence="11">
    <location>
        <position position="467"/>
    </location>
    <ligand>
        <name>K(+)</name>
        <dbReference type="ChEBI" id="CHEBI:29103"/>
        <note>ligand shared between two tetrameric partners</note>
    </ligand>
</feature>
<keyword evidence="3 11" id="KW-0479">Metal-binding</keyword>
<comment type="pathway">
    <text evidence="11 14">Purine metabolism; XMP biosynthesis via de novo pathway; XMP from IMP: step 1/1.</text>
</comment>
<comment type="cofactor">
    <cofactor evidence="1 11">
        <name>K(+)</name>
        <dbReference type="ChEBI" id="CHEBI:29103"/>
    </cofactor>
</comment>
<accession>A0ABS7PJ51</accession>
<evidence type="ECO:0000256" key="14">
    <source>
        <dbReference type="RuleBase" id="RU003928"/>
    </source>
</evidence>
<dbReference type="PROSITE" id="PS00487">
    <property type="entry name" value="IMP_DH_GMP_RED"/>
    <property type="match status" value="1"/>
</dbReference>
<feature type="binding site" evidence="11">
    <location>
        <begin position="382"/>
        <end position="386"/>
    </location>
    <ligand>
        <name>IMP</name>
        <dbReference type="ChEBI" id="CHEBI:58053"/>
    </ligand>
</feature>
<sequence length="485" mass="51443">MDIALGLTFDDVLLRPGESDVLPSQADTRTRITRDIGLNIPILSSAMDTVTEADMAIVMAQLGGIGVLHRNLSVEEQADAVRAVKRFESGMVVNPITIAPDRPLAEAQDLMARHRISGIPVVEAGGRLVGILTHRDVRFAENPNQPVSELMTHENLATVKLGVSQEEARRLLHQRRIEKLLVVDDSYHCVGLITVKDIEKAVTYPNATKDGSGRLRVAAATTVGDKGFERTEALIDAECDLIVVDTAHGHSKMVSAAVERIKRLSNSVQIVAGNVATAEATRALIGAGADGIKVGIGPGSICTTRVVAGVGVPQLTAVMESAEEAAKSGVPVIADGGLRTSGDIAKALAGGASSVMVGSLLAGTEEAPGESFLYQGRVYKSYRGMGSVGAMARGSADRYFQQDIKDQLKLVPEGIEGQVPFKGPAKDVIHQLVGGVKAAMGYTGSRTIEELQSRARFVRITNAGLRESHVHDVSITREAPNYPTR</sequence>
<organism evidence="16 17">
    <name type="scientific">Sphingomonas colocasiae</name>
    <dbReference type="NCBI Taxonomy" id="1848973"/>
    <lineage>
        <taxon>Bacteria</taxon>
        <taxon>Pseudomonadati</taxon>
        <taxon>Pseudomonadota</taxon>
        <taxon>Alphaproteobacteria</taxon>
        <taxon>Sphingomonadales</taxon>
        <taxon>Sphingomonadaceae</taxon>
        <taxon>Sphingomonas</taxon>
    </lineage>
</organism>
<feature type="binding site" evidence="11">
    <location>
        <position position="300"/>
    </location>
    <ligand>
        <name>IMP</name>
        <dbReference type="ChEBI" id="CHEBI:58053"/>
    </ligand>
</feature>
<evidence type="ECO:0000256" key="8">
    <source>
        <dbReference type="ARBA" id="ARBA00023027"/>
    </source>
</evidence>
<feature type="binding site" evidence="11">
    <location>
        <begin position="335"/>
        <end position="337"/>
    </location>
    <ligand>
        <name>IMP</name>
        <dbReference type="ChEBI" id="CHEBI:58053"/>
    </ligand>
</feature>
<evidence type="ECO:0000256" key="12">
    <source>
        <dbReference type="PROSITE-ProRule" id="PRU00703"/>
    </source>
</evidence>
<proteinExistence type="inferred from homology"/>
<dbReference type="SUPFAM" id="SSF51412">
    <property type="entry name" value="Inosine monophosphate dehydrogenase (IMPDH)"/>
    <property type="match status" value="1"/>
</dbReference>
<feature type="binding site" evidence="11">
    <location>
        <begin position="295"/>
        <end position="297"/>
    </location>
    <ligand>
        <name>NAD(+)</name>
        <dbReference type="ChEBI" id="CHEBI:57540"/>
    </ligand>
</feature>
<dbReference type="SMART" id="SM00116">
    <property type="entry name" value="CBS"/>
    <property type="match status" value="2"/>
</dbReference>
<dbReference type="PANTHER" id="PTHR11911">
    <property type="entry name" value="INOSINE-5-MONOPHOSPHATE DEHYDROGENASE RELATED"/>
    <property type="match status" value="1"/>
</dbReference>
<evidence type="ECO:0000256" key="13">
    <source>
        <dbReference type="RuleBase" id="RU003927"/>
    </source>
</evidence>
<evidence type="ECO:0000313" key="16">
    <source>
        <dbReference type="EMBL" id="MBY8821318.1"/>
    </source>
</evidence>
<evidence type="ECO:0000256" key="5">
    <source>
        <dbReference type="ARBA" id="ARBA00022755"/>
    </source>
</evidence>
<dbReference type="SUPFAM" id="SSF54631">
    <property type="entry name" value="CBS-domain pair"/>
    <property type="match status" value="1"/>
</dbReference>
<dbReference type="InterPro" id="IPR015875">
    <property type="entry name" value="IMP_DH/GMP_Rdtase_CS"/>
</dbReference>
<feature type="binding site" evidence="11">
    <location>
        <position position="413"/>
    </location>
    <ligand>
        <name>IMP</name>
        <dbReference type="ChEBI" id="CHEBI:58053"/>
    </ligand>
</feature>
<dbReference type="InterPro" id="IPR046342">
    <property type="entry name" value="CBS_dom_sf"/>
</dbReference>
<feature type="binding site" description="in other chain" evidence="11">
    <location>
        <position position="302"/>
    </location>
    <ligand>
        <name>K(+)</name>
        <dbReference type="ChEBI" id="CHEBI:29103"/>
        <note>ligand shared between two tetrameric partners</note>
    </ligand>
</feature>
<dbReference type="NCBIfam" id="TIGR01302">
    <property type="entry name" value="IMP_dehydrog"/>
    <property type="match status" value="1"/>
</dbReference>
<dbReference type="HAMAP" id="MF_01964">
    <property type="entry name" value="IMPDH"/>
    <property type="match status" value="1"/>
</dbReference>
<dbReference type="InterPro" id="IPR001093">
    <property type="entry name" value="IMP_DH_GMPRt"/>
</dbReference>
<dbReference type="CDD" id="cd04601">
    <property type="entry name" value="CBS_pair_IMPDH"/>
    <property type="match status" value="1"/>
</dbReference>
<dbReference type="Pfam" id="PF00478">
    <property type="entry name" value="IMPDH"/>
    <property type="match status" value="1"/>
</dbReference>
<evidence type="ECO:0000313" key="17">
    <source>
        <dbReference type="Proteomes" id="UP000706039"/>
    </source>
</evidence>
<reference evidence="16 17" key="1">
    <citation type="submission" date="2021-08" db="EMBL/GenBank/DDBJ databases">
        <authorList>
            <person name="Tuo L."/>
        </authorList>
    </citation>
    <scope>NUCLEOTIDE SEQUENCE [LARGE SCALE GENOMIC DNA]</scope>
    <source>
        <strain evidence="16 17">JCM 31229</strain>
    </source>
</reference>
<feature type="active site" description="Proton acceptor" evidence="11">
    <location>
        <position position="398"/>
    </location>
</feature>
<comment type="similarity">
    <text evidence="2 11 13">Belongs to the IMPDH/GMPR family.</text>
</comment>